<reference evidence="1" key="1">
    <citation type="journal article" date="2021" name="Proc. Natl. Acad. Sci. U.S.A.">
        <title>A Catalog of Tens of Thousands of Viruses from Human Metagenomes Reveals Hidden Associations with Chronic Diseases.</title>
        <authorList>
            <person name="Tisza M.J."/>
            <person name="Buck C.B."/>
        </authorList>
    </citation>
    <scope>NUCLEOTIDE SEQUENCE</scope>
    <source>
        <strain evidence="1">CtOZu12</strain>
    </source>
</reference>
<proteinExistence type="predicted"/>
<dbReference type="EMBL" id="BK029940">
    <property type="protein sequence ID" value="DAD55667.1"/>
    <property type="molecule type" value="Genomic_DNA"/>
</dbReference>
<organism evidence="1">
    <name type="scientific">Bacteriophage sp</name>
    <dbReference type="NCBI Taxonomy" id="38018"/>
    <lineage>
        <taxon>Viruses</taxon>
    </lineage>
</organism>
<name>A0A8D9PEA4_9VIRU</name>
<accession>A0A8D9PEA4</accession>
<protein>
    <submittedName>
        <fullName evidence="1">Uncharacterized protein</fullName>
    </submittedName>
</protein>
<sequence>MTRIDHFPYNFLLQSKSVLLFHYRINSKFFIINIPKS</sequence>
<evidence type="ECO:0000313" key="1">
    <source>
        <dbReference type="EMBL" id="DAD55667.1"/>
    </source>
</evidence>